<sequence>MTAQLKSANTDQSRIQPWQLALQYSPLTSHHHHEIGDTGLIHLAVAPARPARLALGGLSKDFTPDSIERKSSQLLVPSPSLFLELFQTKLNKQPVILKESELLGREAAIKLGVTSWNAGNRFWSARNELFTLHSVSH</sequence>
<name>A0AAE0YEM9_9GAST</name>
<organism evidence="1 2">
    <name type="scientific">Elysia crispata</name>
    <name type="common">lettuce slug</name>
    <dbReference type="NCBI Taxonomy" id="231223"/>
    <lineage>
        <taxon>Eukaryota</taxon>
        <taxon>Metazoa</taxon>
        <taxon>Spiralia</taxon>
        <taxon>Lophotrochozoa</taxon>
        <taxon>Mollusca</taxon>
        <taxon>Gastropoda</taxon>
        <taxon>Heterobranchia</taxon>
        <taxon>Euthyneura</taxon>
        <taxon>Panpulmonata</taxon>
        <taxon>Sacoglossa</taxon>
        <taxon>Placobranchoidea</taxon>
        <taxon>Plakobranchidae</taxon>
        <taxon>Elysia</taxon>
    </lineage>
</organism>
<proteinExistence type="predicted"/>
<dbReference type="AlphaFoldDB" id="A0AAE0YEM9"/>
<evidence type="ECO:0000313" key="2">
    <source>
        <dbReference type="Proteomes" id="UP001283361"/>
    </source>
</evidence>
<comment type="caution">
    <text evidence="1">The sequence shown here is derived from an EMBL/GenBank/DDBJ whole genome shotgun (WGS) entry which is preliminary data.</text>
</comment>
<dbReference type="Proteomes" id="UP001283361">
    <property type="component" value="Unassembled WGS sequence"/>
</dbReference>
<reference evidence="1" key="1">
    <citation type="journal article" date="2023" name="G3 (Bethesda)">
        <title>A reference genome for the long-term kleptoplast-retaining sea slug Elysia crispata morphotype clarki.</title>
        <authorList>
            <person name="Eastman K.E."/>
            <person name="Pendleton A.L."/>
            <person name="Shaikh M.A."/>
            <person name="Suttiyut T."/>
            <person name="Ogas R."/>
            <person name="Tomko P."/>
            <person name="Gavelis G."/>
            <person name="Widhalm J.R."/>
            <person name="Wisecaver J.H."/>
        </authorList>
    </citation>
    <scope>NUCLEOTIDE SEQUENCE</scope>
    <source>
        <strain evidence="1">ECLA1</strain>
    </source>
</reference>
<keyword evidence="2" id="KW-1185">Reference proteome</keyword>
<protein>
    <submittedName>
        <fullName evidence="1">Uncharacterized protein</fullName>
    </submittedName>
</protein>
<dbReference type="EMBL" id="JAWDGP010006323">
    <property type="protein sequence ID" value="KAK3743061.1"/>
    <property type="molecule type" value="Genomic_DNA"/>
</dbReference>
<gene>
    <name evidence="1" type="ORF">RRG08_063927</name>
</gene>
<accession>A0AAE0YEM9</accession>
<evidence type="ECO:0000313" key="1">
    <source>
        <dbReference type="EMBL" id="KAK3743061.1"/>
    </source>
</evidence>